<comment type="caution">
    <text evidence="2">The sequence shown here is derived from an EMBL/GenBank/DDBJ whole genome shotgun (WGS) entry which is preliminary data.</text>
</comment>
<dbReference type="GO" id="GO:0016779">
    <property type="term" value="F:nucleotidyltransferase activity"/>
    <property type="evidence" value="ECO:0007669"/>
    <property type="project" value="InterPro"/>
</dbReference>
<organism evidence="2 3">
    <name type="scientific">Candidatus Accumulibacter appositus</name>
    <dbReference type="NCBI Taxonomy" id="1454003"/>
    <lineage>
        <taxon>Bacteria</taxon>
        <taxon>Pseudomonadati</taxon>
        <taxon>Pseudomonadota</taxon>
        <taxon>Betaproteobacteria</taxon>
        <taxon>Candidatus Accumulibacter</taxon>
    </lineage>
</organism>
<evidence type="ECO:0008006" key="4">
    <source>
        <dbReference type="Google" id="ProtNLM"/>
    </source>
</evidence>
<dbReference type="InterPro" id="IPR043519">
    <property type="entry name" value="NT_sf"/>
</dbReference>
<protein>
    <recommendedName>
        <fullName evidence="4">Nucleotidyltransferase</fullName>
    </recommendedName>
</protein>
<dbReference type="Gene3D" id="3.30.460.10">
    <property type="entry name" value="Beta Polymerase, domain 2"/>
    <property type="match status" value="1"/>
</dbReference>
<dbReference type="AlphaFoldDB" id="A0A011NIH9"/>
<keyword evidence="1" id="KW-0051">Antiviral defense</keyword>
<reference evidence="2 3" key="1">
    <citation type="submission" date="2014-02" db="EMBL/GenBank/DDBJ databases">
        <title>Expanding our view of genomic diversity in Candidatus Accumulibacter clades.</title>
        <authorList>
            <person name="Skennerton C.T."/>
            <person name="Barr J.J."/>
            <person name="Slater F.R."/>
            <person name="Bond P.L."/>
            <person name="Tyson G.W."/>
        </authorList>
    </citation>
    <scope>NUCLEOTIDE SEQUENCE [LARGE SCALE GENOMIC DNA]</scope>
    <source>
        <strain evidence="3">BA-92</strain>
    </source>
</reference>
<proteinExistence type="predicted"/>
<evidence type="ECO:0000256" key="1">
    <source>
        <dbReference type="ARBA" id="ARBA00023118"/>
    </source>
</evidence>
<dbReference type="Pfam" id="PF18144">
    <property type="entry name" value="SMODS"/>
    <property type="match status" value="1"/>
</dbReference>
<dbReference type="PATRIC" id="fig|1454003.3.peg.392"/>
<evidence type="ECO:0000313" key="2">
    <source>
        <dbReference type="EMBL" id="EXI82598.1"/>
    </source>
</evidence>
<name>A0A011NIH9_9PROT</name>
<dbReference type="GO" id="GO:0051607">
    <property type="term" value="P:defense response to virus"/>
    <property type="evidence" value="ECO:0007669"/>
    <property type="project" value="UniProtKB-KW"/>
</dbReference>
<dbReference type="InterPro" id="IPR006116">
    <property type="entry name" value="NT_2-5OAS_ClassI-CCAase"/>
</dbReference>
<dbReference type="EMBL" id="JEMX01000010">
    <property type="protein sequence ID" value="EXI82598.1"/>
    <property type="molecule type" value="Genomic_DNA"/>
</dbReference>
<dbReference type="CDD" id="cd05400">
    <property type="entry name" value="NT_2-5OAS_ClassI-CCAase"/>
    <property type="match status" value="1"/>
</dbReference>
<sequence>MATQQQFIEFLSEIEPSPSTTQVCSAAHRTLRGKLAAHPTYKAIHRETYLSGSYARDTALRPRVSDGTLRRPDVDIIVVANHTQYDQPSDVISMLRRAVKQSGYEEIESNRRSICVTLGSVDMDVVPVIANPWQPGGWLIADKSDERWLETNPMGHNDWARAVNKRANGNFKPLVKLVKWWRRENLPHLKRPKGFIIETMVAELMDYRENSYEELFAKLLDRISTEYQWLAATGQVPHLADPSVEGNNVFSRVKPEDFKRFYDLAADHAQRVRRAQREPDPDKALVQWQRVFGDRFRKPTPKSGGLLRTAAAASGGMGLAFPAKAVVPPNKPPGFA</sequence>
<evidence type="ECO:0000313" key="3">
    <source>
        <dbReference type="Proteomes" id="UP000021816"/>
    </source>
</evidence>
<dbReference type="Proteomes" id="UP000021816">
    <property type="component" value="Unassembled WGS sequence"/>
</dbReference>
<dbReference type="STRING" id="1454003.AW10_00384"/>
<dbReference type="SUPFAM" id="SSF81301">
    <property type="entry name" value="Nucleotidyltransferase"/>
    <property type="match status" value="1"/>
</dbReference>
<accession>A0A011NIH9</accession>
<gene>
    <name evidence="2" type="ORF">AW10_00384</name>
</gene>